<gene>
    <name evidence="3" type="ORF">WHR41_07243</name>
</gene>
<accession>A0AB34KLH9</accession>
<dbReference type="InterPro" id="IPR039935">
    <property type="entry name" value="YML079W-like"/>
</dbReference>
<dbReference type="SUPFAM" id="SSF51182">
    <property type="entry name" value="RmlC-like cupins"/>
    <property type="match status" value="1"/>
</dbReference>
<dbReference type="AlphaFoldDB" id="A0AB34KLH9"/>
<keyword evidence="4" id="KW-1185">Reference proteome</keyword>
<dbReference type="Proteomes" id="UP000803884">
    <property type="component" value="Unassembled WGS sequence"/>
</dbReference>
<comment type="caution">
    <text evidence="3">The sequence shown here is derived from an EMBL/GenBank/DDBJ whole genome shotgun (WGS) entry which is preliminary data.</text>
</comment>
<evidence type="ECO:0000259" key="2">
    <source>
        <dbReference type="Pfam" id="PF06172"/>
    </source>
</evidence>
<dbReference type="PANTHER" id="PTHR33387:SF3">
    <property type="entry name" value="DUF985 DOMAIN-CONTAINING PROTEIN"/>
    <property type="match status" value="1"/>
</dbReference>
<dbReference type="InterPro" id="IPR014710">
    <property type="entry name" value="RmlC-like_jellyroll"/>
</dbReference>
<dbReference type="PANTHER" id="PTHR33387">
    <property type="entry name" value="RMLC-LIKE JELLY ROLL FOLD PROTEIN"/>
    <property type="match status" value="1"/>
</dbReference>
<protein>
    <recommendedName>
        <fullName evidence="2">DUF985 domain-containing protein</fullName>
    </recommendedName>
</protein>
<dbReference type="InterPro" id="IPR009327">
    <property type="entry name" value="Cupin_DUF985"/>
</dbReference>
<reference evidence="3 4" key="1">
    <citation type="journal article" date="2020" name="Microbiol. Resour. Announc.">
        <title>Draft Genome Sequence of a Cladosporium Species Isolated from the Mesophotic Ascidian Didemnum maculosum.</title>
        <authorList>
            <person name="Gioti A."/>
            <person name="Siaperas R."/>
            <person name="Nikolaivits E."/>
            <person name="Le Goff G."/>
            <person name="Ouazzani J."/>
            <person name="Kotoulas G."/>
            <person name="Topakas E."/>
        </authorList>
    </citation>
    <scope>NUCLEOTIDE SEQUENCE [LARGE SCALE GENOMIC DNA]</scope>
    <source>
        <strain evidence="3 4">TM138-S3</strain>
    </source>
</reference>
<evidence type="ECO:0000313" key="4">
    <source>
        <dbReference type="Proteomes" id="UP000803884"/>
    </source>
</evidence>
<dbReference type="Pfam" id="PF06172">
    <property type="entry name" value="Cupin_5"/>
    <property type="match status" value="1"/>
</dbReference>
<dbReference type="GeneID" id="96008686"/>
<dbReference type="RefSeq" id="XP_069227254.1">
    <property type="nucleotide sequence ID" value="XM_069375848.1"/>
</dbReference>
<proteinExistence type="predicted"/>
<name>A0AB34KLH9_9PEZI</name>
<feature type="domain" description="DUF985" evidence="2">
    <location>
        <begin position="32"/>
        <end position="222"/>
    </location>
</feature>
<evidence type="ECO:0000313" key="3">
    <source>
        <dbReference type="EMBL" id="KAL1584148.1"/>
    </source>
</evidence>
<dbReference type="InterPro" id="IPR011051">
    <property type="entry name" value="RmlC_Cupin_sf"/>
</dbReference>
<feature type="compositionally biased region" description="Pro residues" evidence="1">
    <location>
        <begin position="8"/>
        <end position="20"/>
    </location>
</feature>
<organism evidence="3 4">
    <name type="scientific">Cladosporium halotolerans</name>
    <dbReference type="NCBI Taxonomy" id="1052096"/>
    <lineage>
        <taxon>Eukaryota</taxon>
        <taxon>Fungi</taxon>
        <taxon>Dikarya</taxon>
        <taxon>Ascomycota</taxon>
        <taxon>Pezizomycotina</taxon>
        <taxon>Dothideomycetes</taxon>
        <taxon>Dothideomycetidae</taxon>
        <taxon>Cladosporiales</taxon>
        <taxon>Cladosporiaceae</taxon>
        <taxon>Cladosporium</taxon>
    </lineage>
</organism>
<dbReference type="Gene3D" id="2.60.120.10">
    <property type="entry name" value="Jelly Rolls"/>
    <property type="match status" value="1"/>
</dbReference>
<dbReference type="EMBL" id="JAAQHG020000028">
    <property type="protein sequence ID" value="KAL1584148.1"/>
    <property type="molecule type" value="Genomic_DNA"/>
</dbReference>
<dbReference type="CDD" id="cd06121">
    <property type="entry name" value="cupin_YML079wp"/>
    <property type="match status" value="1"/>
</dbReference>
<sequence>MASSVDPSLPPLKPTYPPSKPSLDTESPQTRALISHLNLQPHIEGGYFVETDRDARRVPNPFTHSLTGKTPTADTDILVSSRAASTTIHYLLTPSSPLGAFHRNHGRTVHTLHRGRARYVIIHADEVAPSDRPGGYGSEEEDSVPEKRLWTGKARVETFVVGPDVLGGERVQWIVEGGKYKCSFLLEDLDAEGGKGKGRESGGCLISETVVPGFEFADHDFMKVGRAEALLTQEQVEEMGWMVRKE</sequence>
<evidence type="ECO:0000256" key="1">
    <source>
        <dbReference type="SAM" id="MobiDB-lite"/>
    </source>
</evidence>
<feature type="region of interest" description="Disordered" evidence="1">
    <location>
        <begin position="1"/>
        <end position="29"/>
    </location>
</feature>